<dbReference type="eggNOG" id="COG4995">
    <property type="taxonomic scope" value="Bacteria"/>
</dbReference>
<keyword evidence="1" id="KW-0802">TPR repeat</keyword>
<feature type="repeat" description="TPR" evidence="1">
    <location>
        <begin position="162"/>
        <end position="195"/>
    </location>
</feature>
<accession>K9W9D0</accession>
<gene>
    <name evidence="4" type="ORF">Mic7113_0460</name>
</gene>
<keyword evidence="5" id="KW-1185">Reference proteome</keyword>
<dbReference type="SMART" id="SM00028">
    <property type="entry name" value="TPR"/>
    <property type="match status" value="10"/>
</dbReference>
<feature type="repeat" description="TPR" evidence="1">
    <location>
        <begin position="282"/>
        <end position="315"/>
    </location>
</feature>
<dbReference type="InterPro" id="IPR024983">
    <property type="entry name" value="CHAT_dom"/>
</dbReference>
<organism evidence="4 5">
    <name type="scientific">Allocoleopsis franciscana PCC 7113</name>
    <dbReference type="NCBI Taxonomy" id="1173027"/>
    <lineage>
        <taxon>Bacteria</taxon>
        <taxon>Bacillati</taxon>
        <taxon>Cyanobacteriota</taxon>
        <taxon>Cyanophyceae</taxon>
        <taxon>Coleofasciculales</taxon>
        <taxon>Coleofasciculaceae</taxon>
        <taxon>Allocoleopsis</taxon>
        <taxon>Allocoleopsis franciscana</taxon>
    </lineage>
</organism>
<dbReference type="HOGENOM" id="CLU_002404_0_1_3"/>
<protein>
    <recommendedName>
        <fullName evidence="3">CHAT domain-containing protein</fullName>
    </recommendedName>
</protein>
<dbReference type="PANTHER" id="PTHR10098:SF108">
    <property type="entry name" value="TETRATRICOPEPTIDE REPEAT PROTEIN 28"/>
    <property type="match status" value="1"/>
</dbReference>
<evidence type="ECO:0000313" key="5">
    <source>
        <dbReference type="Proteomes" id="UP000010471"/>
    </source>
</evidence>
<evidence type="ECO:0000259" key="3">
    <source>
        <dbReference type="Pfam" id="PF12770"/>
    </source>
</evidence>
<feature type="repeat" description="TPR" evidence="1">
    <location>
        <begin position="122"/>
        <end position="155"/>
    </location>
</feature>
<dbReference type="Pfam" id="PF13181">
    <property type="entry name" value="TPR_8"/>
    <property type="match status" value="2"/>
</dbReference>
<feature type="repeat" description="TPR" evidence="1">
    <location>
        <begin position="402"/>
        <end position="435"/>
    </location>
</feature>
<dbReference type="PATRIC" id="fig|1173027.3.peg.508"/>
<dbReference type="InterPro" id="IPR011990">
    <property type="entry name" value="TPR-like_helical_dom_sf"/>
</dbReference>
<feature type="repeat" description="TPR" evidence="1">
    <location>
        <begin position="442"/>
        <end position="475"/>
    </location>
</feature>
<dbReference type="SUPFAM" id="SSF48452">
    <property type="entry name" value="TPR-like"/>
    <property type="match status" value="3"/>
</dbReference>
<feature type="domain" description="CHAT" evidence="3">
    <location>
        <begin position="729"/>
        <end position="1041"/>
    </location>
</feature>
<reference evidence="4 5" key="1">
    <citation type="submission" date="2012-06" db="EMBL/GenBank/DDBJ databases">
        <title>Finished chromosome of genome of Microcoleus sp. PCC 7113.</title>
        <authorList>
            <consortium name="US DOE Joint Genome Institute"/>
            <person name="Gugger M."/>
            <person name="Coursin T."/>
            <person name="Rippka R."/>
            <person name="Tandeau De Marsac N."/>
            <person name="Huntemann M."/>
            <person name="Wei C.-L."/>
            <person name="Han J."/>
            <person name="Detter J.C."/>
            <person name="Han C."/>
            <person name="Tapia R."/>
            <person name="Chen A."/>
            <person name="Kyrpides N."/>
            <person name="Mavromatis K."/>
            <person name="Markowitz V."/>
            <person name="Szeto E."/>
            <person name="Ivanova N."/>
            <person name="Pagani I."/>
            <person name="Pati A."/>
            <person name="Goodwin L."/>
            <person name="Nordberg H.P."/>
            <person name="Cantor M.N."/>
            <person name="Hua S.X."/>
            <person name="Woyke T."/>
            <person name="Kerfeld C.A."/>
        </authorList>
    </citation>
    <scope>NUCLEOTIDE SEQUENCE [LARGE SCALE GENOMIC DNA]</scope>
    <source>
        <strain evidence="4 5">PCC 7113</strain>
    </source>
</reference>
<dbReference type="Pfam" id="PF12770">
    <property type="entry name" value="CHAT"/>
    <property type="match status" value="1"/>
</dbReference>
<dbReference type="Pfam" id="PF13424">
    <property type="entry name" value="TPR_12"/>
    <property type="match status" value="4"/>
</dbReference>
<dbReference type="KEGG" id="mic:Mic7113_0460"/>
<name>K9W9D0_9CYAN</name>
<dbReference type="InterPro" id="IPR019734">
    <property type="entry name" value="TPR_rpt"/>
</dbReference>
<sequence>MLSKTCAYTVALLRGEQEREYMSNSNPIGITQKRRWLGLVQLISLSGITCLLLASQSFAATLEQMAPRIAQQPANSNAAEQVFQEAWQFYKKGTAESLRQAIPKFEQAIILSRQTGDKISEAVSLLALGRVYDDLGEKQKALEFYNQAFPLFQAGGNTGMEATTLIAIGSVYDDLGEKQKALEFYNQALPLFQAVEDRRMEASTLNNMGLVYDSLGKKQEALGFYNQALPLFQAVGYRPGEATTLNNMGLVYSSLGEKQKALGFFNQALPLFQVLGNTREEATTLNNIGFIYDSWGEKQKALEFFNQALPLTRAVGYISGEATTLNNMGLVYNSLGEKQKALEFFNQALPQLQAVGDRRGEGRTLNNIGFIYDSWGEKQKALEDYNQALLLYKAVGDRGGEATTLNNMGLVYSSLGEKQKALEFFNQALPLTQAVGDRGGEAISLNNIGTIYNSWGEKQKALESYNKALPLLRVVADRGGEALTLFNLAVLQRSQGNLKQAFTLIDSAITIVEDLRTKIGSQELRASYFATVQDYYQFYIDLLMQLHQQNPNQGYDALALHASERGRARSLLELLTEANANIRQGVDPKLLEQESTLTQQLNALERRRYELSSGQYTEQQLDEIKQQSESLLTQLDQLKAQIRVTSPRYAALKYPEPLNLQQIQQQVLDDDTLLLEYSLGEDRSYLWLVSKNSITSYVLPKRSEIEAAAQTFRESLTPNSAANLETGLPLSQMLLAPVANQLGNKRLLIVGDGALQSVPFAALPIPSSPTTPLLVQNEIITLPSASTVAIQQRQLQNRPIAAKTLAVVADPIFALNDPRFSTTPQQTPETPTNSALTRATRNLGLGDSAKVLDRLQYTGTEAKKILALVPATQSLQALDFNASRTTATDPNLAQYQIIHLATHGLLDPINPELSGIVLSLYDQKGKSQDGFLRLQDIFNLNLPAELVVLSACETGLGKDVKGEGLVGLTRGFMYAGSRRVVVSLWSVNDVATSEVMAKFYQKMLTEGQNPISALRAAQLEMWKSQNWQSPYYWAAFTVQGDWR</sequence>
<dbReference type="STRING" id="1173027.Mic7113_0460"/>
<proteinExistence type="predicted"/>
<dbReference type="PANTHER" id="PTHR10098">
    <property type="entry name" value="RAPSYN-RELATED"/>
    <property type="match status" value="1"/>
</dbReference>
<evidence type="ECO:0000313" key="4">
    <source>
        <dbReference type="EMBL" id="AFZ16379.1"/>
    </source>
</evidence>
<feature type="repeat" description="TPR" evidence="1">
    <location>
        <begin position="242"/>
        <end position="275"/>
    </location>
</feature>
<feature type="repeat" description="TPR" evidence="1">
    <location>
        <begin position="322"/>
        <end position="355"/>
    </location>
</feature>
<feature type="transmembrane region" description="Helical" evidence="2">
    <location>
        <begin position="36"/>
        <end position="54"/>
    </location>
</feature>
<keyword evidence="2" id="KW-1133">Transmembrane helix</keyword>
<keyword evidence="2" id="KW-0472">Membrane</keyword>
<dbReference type="EMBL" id="CP003630">
    <property type="protein sequence ID" value="AFZ16379.1"/>
    <property type="molecule type" value="Genomic_DNA"/>
</dbReference>
<evidence type="ECO:0000256" key="2">
    <source>
        <dbReference type="SAM" id="Phobius"/>
    </source>
</evidence>
<evidence type="ECO:0000256" key="1">
    <source>
        <dbReference type="PROSITE-ProRule" id="PRU00339"/>
    </source>
</evidence>
<dbReference type="PROSITE" id="PS50005">
    <property type="entry name" value="TPR"/>
    <property type="match status" value="8"/>
</dbReference>
<feature type="repeat" description="TPR" evidence="1">
    <location>
        <begin position="202"/>
        <end position="235"/>
    </location>
</feature>
<keyword evidence="2" id="KW-0812">Transmembrane</keyword>
<dbReference type="AlphaFoldDB" id="K9W9D0"/>
<dbReference type="Gene3D" id="1.25.40.10">
    <property type="entry name" value="Tetratricopeptide repeat domain"/>
    <property type="match status" value="2"/>
</dbReference>
<dbReference type="eggNOG" id="COG0457">
    <property type="taxonomic scope" value="Bacteria"/>
</dbReference>
<dbReference type="Proteomes" id="UP000010471">
    <property type="component" value="Chromosome"/>
</dbReference>
<dbReference type="PROSITE" id="PS50293">
    <property type="entry name" value="TPR_REGION"/>
    <property type="match status" value="2"/>
</dbReference>